<gene>
    <name evidence="1" type="ordered locus">NP_2588A</name>
</gene>
<dbReference type="RefSeq" id="WP_011323010.1">
    <property type="nucleotide sequence ID" value="NC_007426.1"/>
</dbReference>
<organism evidence="1 2">
    <name type="scientific">Natronomonas pharaonis (strain ATCC 35678 / DSM 2160 / CIP 103997 / JCM 8858 / NBRC 14720 / NCIMB 2260 / Gabara)</name>
    <name type="common">Halobacterium pharaonis</name>
    <dbReference type="NCBI Taxonomy" id="348780"/>
    <lineage>
        <taxon>Archaea</taxon>
        <taxon>Methanobacteriati</taxon>
        <taxon>Methanobacteriota</taxon>
        <taxon>Stenosarchaea group</taxon>
        <taxon>Halobacteria</taxon>
        <taxon>Halobacteriales</taxon>
        <taxon>Natronomonadaceae</taxon>
        <taxon>Natronomonas</taxon>
    </lineage>
</organism>
<protein>
    <recommendedName>
        <fullName evidence="3">GNAT family acetyltransferase</fullName>
    </recommendedName>
</protein>
<proteinExistence type="predicted"/>
<dbReference type="GeneID" id="3701499"/>
<keyword evidence="2" id="KW-1185">Reference proteome</keyword>
<dbReference type="Pfam" id="PF19133">
    <property type="entry name" value="DUF5816"/>
    <property type="match status" value="1"/>
</dbReference>
<dbReference type="OrthoDB" id="333505at2157"/>
<accession>A0A1U7EWC1</accession>
<evidence type="ECO:0008006" key="3">
    <source>
        <dbReference type="Google" id="ProtNLM"/>
    </source>
</evidence>
<dbReference type="KEGG" id="nph:NP_2588A"/>
<dbReference type="eggNOG" id="arCOG04563">
    <property type="taxonomic scope" value="Archaea"/>
</dbReference>
<dbReference type="EMBL" id="CR936257">
    <property type="protein sequence ID" value="CAI49385.1"/>
    <property type="molecule type" value="Genomic_DNA"/>
</dbReference>
<sequence>MEERTGPDGETLYLSREAERGNKAPFRVVYSDAEGTRRWGFFCTNCDTFDNAVDAMGRIKCNECANFHKAEEWDAAHE</sequence>
<dbReference type="EnsemblBacteria" id="CAI49385">
    <property type="protein sequence ID" value="CAI49385"/>
    <property type="gene ID" value="NP_2588A"/>
</dbReference>
<dbReference type="Proteomes" id="UP000002698">
    <property type="component" value="Chromosome"/>
</dbReference>
<dbReference type="InterPro" id="IPR043854">
    <property type="entry name" value="DUF5816"/>
</dbReference>
<dbReference type="STRING" id="348780.NP_2588A"/>
<evidence type="ECO:0000313" key="2">
    <source>
        <dbReference type="Proteomes" id="UP000002698"/>
    </source>
</evidence>
<name>A0A1U7EWC1_NATPD</name>
<dbReference type="AlphaFoldDB" id="A0A1U7EWC1"/>
<dbReference type="HOGENOM" id="CLU_2550131_0_0_2"/>
<reference evidence="1 2" key="1">
    <citation type="journal article" date="2005" name="Genome Res.">
        <title>Living with two extremes: conclusions from the genome sequence of Natronomonas pharaonis.</title>
        <authorList>
            <person name="Falb M."/>
            <person name="Pfeiffer F."/>
            <person name="Palm P."/>
            <person name="Rodewald K."/>
            <person name="Hickmann V."/>
            <person name="Tittor J."/>
            <person name="Oesterhelt D."/>
        </authorList>
    </citation>
    <scope>NUCLEOTIDE SEQUENCE [LARGE SCALE GENOMIC DNA]</scope>
    <source>
        <strain evidence="2">ATCC 35678 / DSM 2160 / CIP 103997 / JCM 8858 / NBRC 14720 / NCIMB 2260 / Gabara</strain>
    </source>
</reference>
<evidence type="ECO:0000313" key="1">
    <source>
        <dbReference type="EMBL" id="CAI49385.1"/>
    </source>
</evidence>